<name>A0A7Y0BQT3_9SPHN</name>
<evidence type="ECO:0000313" key="2">
    <source>
        <dbReference type="Proteomes" id="UP000583556"/>
    </source>
</evidence>
<sequence length="91" mass="10035">MTDHNHAAALKLQQDGAEITALLIENLTAAANREGRQLEPADLTHMIGPLLSATWALAKQALPANERAARQHYAEFLRRYADGVEAIRHEP</sequence>
<dbReference type="EMBL" id="JABBGM010000006">
    <property type="protein sequence ID" value="NML94743.1"/>
    <property type="molecule type" value="Genomic_DNA"/>
</dbReference>
<protein>
    <submittedName>
        <fullName evidence="1">Uncharacterized protein</fullName>
    </submittedName>
</protein>
<reference evidence="1 2" key="1">
    <citation type="submission" date="2020-04" db="EMBL/GenBank/DDBJ databases">
        <title>Novosphingobium sp. TW-4 isolated from soil.</title>
        <authorList>
            <person name="Dahal R.H."/>
            <person name="Chaudhary D.K."/>
        </authorList>
    </citation>
    <scope>NUCLEOTIDE SEQUENCE [LARGE SCALE GENOMIC DNA]</scope>
    <source>
        <strain evidence="1 2">TW-4</strain>
    </source>
</reference>
<proteinExistence type="predicted"/>
<keyword evidence="2" id="KW-1185">Reference proteome</keyword>
<evidence type="ECO:0000313" key="1">
    <source>
        <dbReference type="EMBL" id="NML94743.1"/>
    </source>
</evidence>
<organism evidence="1 2">
    <name type="scientific">Novosphingobium olei</name>
    <dbReference type="NCBI Taxonomy" id="2728851"/>
    <lineage>
        <taxon>Bacteria</taxon>
        <taxon>Pseudomonadati</taxon>
        <taxon>Pseudomonadota</taxon>
        <taxon>Alphaproteobacteria</taxon>
        <taxon>Sphingomonadales</taxon>
        <taxon>Sphingomonadaceae</taxon>
        <taxon>Novosphingobium</taxon>
    </lineage>
</organism>
<comment type="caution">
    <text evidence="1">The sequence shown here is derived from an EMBL/GenBank/DDBJ whole genome shotgun (WGS) entry which is preliminary data.</text>
</comment>
<dbReference type="Proteomes" id="UP000583556">
    <property type="component" value="Unassembled WGS sequence"/>
</dbReference>
<gene>
    <name evidence="1" type="ORF">HHL27_13795</name>
</gene>
<dbReference type="RefSeq" id="WP_169494034.1">
    <property type="nucleotide sequence ID" value="NZ_JABBGM010000006.1"/>
</dbReference>
<dbReference type="AlphaFoldDB" id="A0A7Y0BQT3"/>
<accession>A0A7Y0BQT3</accession>